<sequence length="383" mass="40783">MTDPAVAVLVTAAALWVGSEHFPHGWGFSPLAYLLTALIFLPLAVRRRWPVAVSLTSSLALLAYLAAGYDQLNLNFWGPLLALYSAASLRPARRIVLSWAVTIVAMFWSSRLVPGMSVGLGLVESVLFPSLACVFGSVSYRLAQRNDQLADVADRLRAEQEARAALAVAQERVRIARELHDVVAHHLSVISVQAGLAEYVFDADASTARKAVDTISTVSREALHELRRLLVLLRVDSDAPGYEGPGHDPAPGLADLPQLVDRVRAAGVAVKLGMSVPDPDAFPPGLQLCAYRVIQEALTNVLKHAPGERARVLVRCDRRQLTVVVENEGNAGNAGGTPGTGHGLTSMRERAALYGGTLVAGARPEGGYAVALTLFVDEVGALG</sequence>
<comment type="catalytic activity">
    <reaction evidence="1">
        <text>ATP + protein L-histidine = ADP + protein N-phospho-L-histidine.</text>
        <dbReference type="EC" id="2.7.13.3"/>
    </reaction>
</comment>
<dbReference type="SUPFAM" id="SSF55874">
    <property type="entry name" value="ATPase domain of HSP90 chaperone/DNA topoisomerase II/histidine kinase"/>
    <property type="match status" value="1"/>
</dbReference>
<dbReference type="Pfam" id="PF07730">
    <property type="entry name" value="HisKA_3"/>
    <property type="match status" value="1"/>
</dbReference>
<dbReference type="GO" id="GO:0016020">
    <property type="term" value="C:membrane"/>
    <property type="evidence" value="ECO:0007669"/>
    <property type="project" value="InterPro"/>
</dbReference>
<evidence type="ECO:0000259" key="12">
    <source>
        <dbReference type="Pfam" id="PF23539"/>
    </source>
</evidence>
<dbReference type="EC" id="2.7.13.3" evidence="2"/>
<feature type="transmembrane region" description="Helical" evidence="9">
    <location>
        <begin position="29"/>
        <end position="45"/>
    </location>
</feature>
<dbReference type="GO" id="GO:0000155">
    <property type="term" value="F:phosphorelay sensor kinase activity"/>
    <property type="evidence" value="ECO:0007669"/>
    <property type="project" value="InterPro"/>
</dbReference>
<feature type="transmembrane region" description="Helical" evidence="9">
    <location>
        <begin position="120"/>
        <end position="140"/>
    </location>
</feature>
<keyword evidence="7" id="KW-0067">ATP-binding</keyword>
<evidence type="ECO:0000259" key="10">
    <source>
        <dbReference type="Pfam" id="PF02518"/>
    </source>
</evidence>
<evidence type="ECO:0000313" key="14">
    <source>
        <dbReference type="Proteomes" id="UP000033393"/>
    </source>
</evidence>
<dbReference type="Pfam" id="PF23539">
    <property type="entry name" value="DUF7134"/>
    <property type="match status" value="1"/>
</dbReference>
<feature type="domain" description="Histidine kinase/HSP90-like ATPase" evidence="10">
    <location>
        <begin position="290"/>
        <end position="374"/>
    </location>
</feature>
<dbReference type="InterPro" id="IPR003594">
    <property type="entry name" value="HATPase_dom"/>
</dbReference>
<feature type="domain" description="Signal transduction histidine kinase subgroup 3 dimerisation and phosphoacceptor" evidence="11">
    <location>
        <begin position="171"/>
        <end position="234"/>
    </location>
</feature>
<evidence type="ECO:0000256" key="2">
    <source>
        <dbReference type="ARBA" id="ARBA00012438"/>
    </source>
</evidence>
<evidence type="ECO:0000256" key="3">
    <source>
        <dbReference type="ARBA" id="ARBA00022553"/>
    </source>
</evidence>
<name>A0A0F0GPV6_LENAE</name>
<keyword evidence="8" id="KW-0902">Two-component regulatory system</keyword>
<evidence type="ECO:0000256" key="6">
    <source>
        <dbReference type="ARBA" id="ARBA00022777"/>
    </source>
</evidence>
<feature type="domain" description="DUF7134" evidence="12">
    <location>
        <begin position="9"/>
        <end position="117"/>
    </location>
</feature>
<evidence type="ECO:0000256" key="1">
    <source>
        <dbReference type="ARBA" id="ARBA00000085"/>
    </source>
</evidence>
<dbReference type="OrthoDB" id="227596at2"/>
<evidence type="ECO:0000256" key="4">
    <source>
        <dbReference type="ARBA" id="ARBA00022679"/>
    </source>
</evidence>
<dbReference type="InterPro" id="IPR055558">
    <property type="entry name" value="DUF7134"/>
</dbReference>
<keyword evidence="9" id="KW-1133">Transmembrane helix</keyword>
<dbReference type="CDD" id="cd16917">
    <property type="entry name" value="HATPase_UhpB-NarQ-NarX-like"/>
    <property type="match status" value="1"/>
</dbReference>
<organism evidence="13 14">
    <name type="scientific">Lentzea aerocolonigenes</name>
    <name type="common">Lechevalieria aerocolonigenes</name>
    <name type="synonym">Saccharothrix aerocolonigenes</name>
    <dbReference type="NCBI Taxonomy" id="68170"/>
    <lineage>
        <taxon>Bacteria</taxon>
        <taxon>Bacillati</taxon>
        <taxon>Actinomycetota</taxon>
        <taxon>Actinomycetes</taxon>
        <taxon>Pseudonocardiales</taxon>
        <taxon>Pseudonocardiaceae</taxon>
        <taxon>Lentzea</taxon>
    </lineage>
</organism>
<feature type="transmembrane region" description="Helical" evidence="9">
    <location>
        <begin position="52"/>
        <end position="72"/>
    </location>
</feature>
<evidence type="ECO:0000256" key="7">
    <source>
        <dbReference type="ARBA" id="ARBA00022840"/>
    </source>
</evidence>
<dbReference type="PATRIC" id="fig|68170.10.peg.6838"/>
<dbReference type="AlphaFoldDB" id="A0A0F0GPV6"/>
<evidence type="ECO:0000256" key="9">
    <source>
        <dbReference type="SAM" id="Phobius"/>
    </source>
</evidence>
<keyword evidence="3" id="KW-0597">Phosphoprotein</keyword>
<dbReference type="Gene3D" id="3.30.565.10">
    <property type="entry name" value="Histidine kinase-like ATPase, C-terminal domain"/>
    <property type="match status" value="1"/>
</dbReference>
<evidence type="ECO:0000259" key="11">
    <source>
        <dbReference type="Pfam" id="PF07730"/>
    </source>
</evidence>
<proteinExistence type="predicted"/>
<evidence type="ECO:0000256" key="8">
    <source>
        <dbReference type="ARBA" id="ARBA00023012"/>
    </source>
</evidence>
<keyword evidence="6" id="KW-0418">Kinase</keyword>
<protein>
    <recommendedName>
        <fullName evidence="2">histidine kinase</fullName>
        <ecNumber evidence="2">2.7.13.3</ecNumber>
    </recommendedName>
</protein>
<keyword evidence="9" id="KW-0812">Transmembrane</keyword>
<gene>
    <name evidence="13" type="ORF">UK23_26415</name>
</gene>
<accession>A0A0F0GPV6</accession>
<dbReference type="InterPro" id="IPR050482">
    <property type="entry name" value="Sensor_HK_TwoCompSys"/>
</dbReference>
<dbReference type="Gene3D" id="1.20.5.1930">
    <property type="match status" value="1"/>
</dbReference>
<dbReference type="GO" id="GO:0046983">
    <property type="term" value="F:protein dimerization activity"/>
    <property type="evidence" value="ECO:0007669"/>
    <property type="project" value="InterPro"/>
</dbReference>
<dbReference type="EMBL" id="JYJG01000214">
    <property type="protein sequence ID" value="KJK45355.1"/>
    <property type="molecule type" value="Genomic_DNA"/>
</dbReference>
<reference evidence="13 14" key="1">
    <citation type="submission" date="2015-02" db="EMBL/GenBank/DDBJ databases">
        <authorList>
            <person name="Ju K.-S."/>
            <person name="Doroghazi J.R."/>
            <person name="Metcalf W."/>
        </authorList>
    </citation>
    <scope>NUCLEOTIDE SEQUENCE [LARGE SCALE GENOMIC DNA]</scope>
    <source>
        <strain evidence="13 14">NRRL B-16140</strain>
    </source>
</reference>
<dbReference type="InterPro" id="IPR011712">
    <property type="entry name" value="Sig_transdc_His_kin_sub3_dim/P"/>
</dbReference>
<dbReference type="Proteomes" id="UP000033393">
    <property type="component" value="Unassembled WGS sequence"/>
</dbReference>
<keyword evidence="14" id="KW-1185">Reference proteome</keyword>
<keyword evidence="4" id="KW-0808">Transferase</keyword>
<dbReference type="PANTHER" id="PTHR24421:SF10">
    <property type="entry name" value="NITRATE_NITRITE SENSOR PROTEIN NARQ"/>
    <property type="match status" value="1"/>
</dbReference>
<evidence type="ECO:0000256" key="5">
    <source>
        <dbReference type="ARBA" id="ARBA00022741"/>
    </source>
</evidence>
<keyword evidence="9" id="KW-0472">Membrane</keyword>
<keyword evidence="5" id="KW-0547">Nucleotide-binding</keyword>
<dbReference type="PANTHER" id="PTHR24421">
    <property type="entry name" value="NITRATE/NITRITE SENSOR PROTEIN NARX-RELATED"/>
    <property type="match status" value="1"/>
</dbReference>
<dbReference type="GO" id="GO:0005524">
    <property type="term" value="F:ATP binding"/>
    <property type="evidence" value="ECO:0007669"/>
    <property type="project" value="UniProtKB-KW"/>
</dbReference>
<evidence type="ECO:0000313" key="13">
    <source>
        <dbReference type="EMBL" id="KJK45355.1"/>
    </source>
</evidence>
<comment type="caution">
    <text evidence="13">The sequence shown here is derived from an EMBL/GenBank/DDBJ whole genome shotgun (WGS) entry which is preliminary data.</text>
</comment>
<dbReference type="Pfam" id="PF02518">
    <property type="entry name" value="HATPase_c"/>
    <property type="match status" value="1"/>
</dbReference>
<dbReference type="InterPro" id="IPR036890">
    <property type="entry name" value="HATPase_C_sf"/>
</dbReference>